<accession>A0A7J0BJY5</accession>
<keyword evidence="3" id="KW-1185">Reference proteome</keyword>
<dbReference type="Gene3D" id="3.20.20.450">
    <property type="entry name" value="EAL domain"/>
    <property type="match status" value="1"/>
</dbReference>
<dbReference type="PANTHER" id="PTHR33121">
    <property type="entry name" value="CYCLIC DI-GMP PHOSPHODIESTERASE PDEF"/>
    <property type="match status" value="1"/>
</dbReference>
<proteinExistence type="predicted"/>
<evidence type="ECO:0000259" key="1">
    <source>
        <dbReference type="PROSITE" id="PS50883"/>
    </source>
</evidence>
<dbReference type="PROSITE" id="PS50883">
    <property type="entry name" value="EAL"/>
    <property type="match status" value="1"/>
</dbReference>
<feature type="domain" description="EAL" evidence="1">
    <location>
        <begin position="108"/>
        <end position="357"/>
    </location>
</feature>
<comment type="caution">
    <text evidence="2">The sequence shown here is derived from an EMBL/GenBank/DDBJ whole genome shotgun (WGS) entry which is preliminary data.</text>
</comment>
<sequence>MSTACRRCEKLPDALCERGILYLVPPMRESEEALVAYLSGAGFSYASPFAGAVSVPVGHGDVARMCSEFFETLGTLEQQDTKTLLMPNGAIPSIPDFMRMQSLSALVARCQGGWLSDIIEKDRIVIHYHPIVSAHDPQQVFAYECLARGLDDNGAIIPPLRMFSIARRADMLFTLDRACRLAAIRDARIYSLDAKMFINFNPTAIYRPEFCLRTTMAAIEETGLKPENIVFEVVESEETHDVGHLLSVLDYYRERGFKVALDDIGAGYSSLNLLAKLKPDYIKLDMELVRNVDADEYKSGITSALLELSNKLNITSVAEGVETQGEWNWLKEHGADLLQGYYFAKPAPVPPIPIITL</sequence>
<dbReference type="AlphaFoldDB" id="A0A7J0BJY5"/>
<dbReference type="GO" id="GO:0071111">
    <property type="term" value="F:cyclic-guanylate-specific phosphodiesterase activity"/>
    <property type="evidence" value="ECO:0007669"/>
    <property type="project" value="InterPro"/>
</dbReference>
<dbReference type="InterPro" id="IPR001633">
    <property type="entry name" value="EAL_dom"/>
</dbReference>
<protein>
    <submittedName>
        <fullName evidence="2">Signal transduction protein</fullName>
    </submittedName>
</protein>
<gene>
    <name evidence="2" type="ORF">DSM101010T_18000</name>
</gene>
<evidence type="ECO:0000313" key="3">
    <source>
        <dbReference type="Proteomes" id="UP000503840"/>
    </source>
</evidence>
<organism evidence="2 3">
    <name type="scientific">Desulfovibrio subterraneus</name>
    <dbReference type="NCBI Taxonomy" id="2718620"/>
    <lineage>
        <taxon>Bacteria</taxon>
        <taxon>Pseudomonadati</taxon>
        <taxon>Thermodesulfobacteriota</taxon>
        <taxon>Desulfovibrionia</taxon>
        <taxon>Desulfovibrionales</taxon>
        <taxon>Desulfovibrionaceae</taxon>
        <taxon>Desulfovibrio</taxon>
    </lineage>
</organism>
<dbReference type="CDD" id="cd01948">
    <property type="entry name" value="EAL"/>
    <property type="match status" value="1"/>
</dbReference>
<reference evidence="2 3" key="1">
    <citation type="submission" date="2020-05" db="EMBL/GenBank/DDBJ databases">
        <title>Draft genome sequence of Desulfovibrio sp. strain HN2T.</title>
        <authorList>
            <person name="Ueno A."/>
            <person name="Tamazawa S."/>
            <person name="Tamamura S."/>
            <person name="Murakami T."/>
            <person name="Kiyama T."/>
            <person name="Inomata H."/>
            <person name="Amano Y."/>
            <person name="Miyakawa K."/>
            <person name="Tamaki H."/>
            <person name="Naganuma T."/>
            <person name="Kaneko K."/>
        </authorList>
    </citation>
    <scope>NUCLEOTIDE SEQUENCE [LARGE SCALE GENOMIC DNA]</scope>
    <source>
        <strain evidence="2 3">HN2</strain>
    </source>
</reference>
<dbReference type="PANTHER" id="PTHR33121:SF15">
    <property type="entry name" value="BLUE LIGHT- AND TEMPERATURE-REGULATED ANTIREPRESSOR BLUF"/>
    <property type="match status" value="1"/>
</dbReference>
<dbReference type="SMART" id="SM00052">
    <property type="entry name" value="EAL"/>
    <property type="match status" value="1"/>
</dbReference>
<dbReference type="Proteomes" id="UP000503840">
    <property type="component" value="Unassembled WGS sequence"/>
</dbReference>
<name>A0A7J0BJY5_9BACT</name>
<dbReference type="EMBL" id="BLVO01000013">
    <property type="protein sequence ID" value="GFM33435.1"/>
    <property type="molecule type" value="Genomic_DNA"/>
</dbReference>
<dbReference type="InterPro" id="IPR050706">
    <property type="entry name" value="Cyclic-di-GMP_PDE-like"/>
</dbReference>
<evidence type="ECO:0000313" key="2">
    <source>
        <dbReference type="EMBL" id="GFM33435.1"/>
    </source>
</evidence>
<dbReference type="InterPro" id="IPR035919">
    <property type="entry name" value="EAL_sf"/>
</dbReference>
<dbReference type="SUPFAM" id="SSF141868">
    <property type="entry name" value="EAL domain-like"/>
    <property type="match status" value="1"/>
</dbReference>
<dbReference type="RefSeq" id="WP_174405098.1">
    <property type="nucleotide sequence ID" value="NZ_BLVO01000013.1"/>
</dbReference>
<dbReference type="Pfam" id="PF00563">
    <property type="entry name" value="EAL"/>
    <property type="match status" value="1"/>
</dbReference>